<keyword evidence="1" id="KW-0472">Membrane</keyword>
<protein>
    <submittedName>
        <fullName evidence="2">Uncharacterized protein</fullName>
    </submittedName>
</protein>
<feature type="transmembrane region" description="Helical" evidence="1">
    <location>
        <begin position="49"/>
        <end position="70"/>
    </location>
</feature>
<dbReference type="RefSeq" id="WP_379818060.1">
    <property type="nucleotide sequence ID" value="NZ_JBHUDH010000025.1"/>
</dbReference>
<reference evidence="2 3" key="1">
    <citation type="journal article" date="2019" name="Int. J. Syst. Evol. Microbiol.">
        <title>The Global Catalogue of Microorganisms (GCM) 10K type strain sequencing project: providing services to taxonomists for standard genome sequencing and annotation.</title>
        <authorList>
            <consortium name="The Broad Institute Genomics Platform"/>
            <consortium name="The Broad Institute Genome Sequencing Center for Infectious Disease"/>
            <person name="Wu L."/>
            <person name="Ma J."/>
        </authorList>
    </citation>
    <scope>NUCLEOTIDE SEQUENCE [LARGE SCALE GENOMIC DNA]</scope>
    <source>
        <strain evidence="2 3">CGMCC 1.12285</strain>
    </source>
</reference>
<accession>A0ABD6B3B1</accession>
<evidence type="ECO:0000256" key="1">
    <source>
        <dbReference type="SAM" id="Phobius"/>
    </source>
</evidence>
<evidence type="ECO:0000313" key="2">
    <source>
        <dbReference type="EMBL" id="MFD1525328.1"/>
    </source>
</evidence>
<keyword evidence="1" id="KW-1133">Transmembrane helix</keyword>
<evidence type="ECO:0000313" key="3">
    <source>
        <dbReference type="Proteomes" id="UP001597111"/>
    </source>
</evidence>
<dbReference type="AlphaFoldDB" id="A0ABD6B3B1"/>
<dbReference type="Proteomes" id="UP001597111">
    <property type="component" value="Unassembled WGS sequence"/>
</dbReference>
<feature type="transmembrane region" description="Helical" evidence="1">
    <location>
        <begin position="76"/>
        <end position="94"/>
    </location>
</feature>
<organism evidence="2 3">
    <name type="scientific">Halolamina salina</name>
    <dbReference type="NCBI Taxonomy" id="1220023"/>
    <lineage>
        <taxon>Archaea</taxon>
        <taxon>Methanobacteriati</taxon>
        <taxon>Methanobacteriota</taxon>
        <taxon>Stenosarchaea group</taxon>
        <taxon>Halobacteria</taxon>
        <taxon>Halobacteriales</taxon>
        <taxon>Haloferacaceae</taxon>
    </lineage>
</organism>
<keyword evidence="1" id="KW-0812">Transmembrane</keyword>
<sequence length="134" mass="14385">MSRAPDWADRWLTVERPVTYWSFWAALLRLVPFLGILFVLVLLATSLSFALRSFAPLPFVFVAATFGYAVRAFDGVGALISALSAAVYGFLLALDGIGATLLRQPTPLLSVLAVLTFLALLAGFGSPTLHGQRG</sequence>
<name>A0ABD6B3B1_9EURY</name>
<feature type="non-terminal residue" evidence="2">
    <location>
        <position position="134"/>
    </location>
</feature>
<comment type="caution">
    <text evidence="2">The sequence shown here is derived from an EMBL/GenBank/DDBJ whole genome shotgun (WGS) entry which is preliminary data.</text>
</comment>
<feature type="transmembrane region" description="Helical" evidence="1">
    <location>
        <begin position="106"/>
        <end position="125"/>
    </location>
</feature>
<keyword evidence="3" id="KW-1185">Reference proteome</keyword>
<dbReference type="EMBL" id="JBHUDH010000025">
    <property type="protein sequence ID" value="MFD1525328.1"/>
    <property type="molecule type" value="Genomic_DNA"/>
</dbReference>
<gene>
    <name evidence="2" type="ORF">ACFR9S_03295</name>
</gene>
<feature type="transmembrane region" description="Helical" evidence="1">
    <location>
        <begin position="20"/>
        <end position="42"/>
    </location>
</feature>
<proteinExistence type="predicted"/>